<organism evidence="2 3">
    <name type="scientific">Capnocytophaga canimorsus</name>
    <dbReference type="NCBI Taxonomy" id="28188"/>
    <lineage>
        <taxon>Bacteria</taxon>
        <taxon>Pseudomonadati</taxon>
        <taxon>Bacteroidota</taxon>
        <taxon>Flavobacteriia</taxon>
        <taxon>Flavobacteriales</taxon>
        <taxon>Flavobacteriaceae</taxon>
        <taxon>Capnocytophaga</taxon>
    </lineage>
</organism>
<dbReference type="InterPro" id="IPR024311">
    <property type="entry name" value="Lipocalin-like"/>
</dbReference>
<feature type="domain" description="Lipocalin-like" evidence="1">
    <location>
        <begin position="44"/>
        <end position="140"/>
    </location>
</feature>
<sequence length="536" mass="58467">MKKIVSILTIFLLVLTNCGKSDNGSDTPQAPSAPQNVAVTAETLLGTWQLVELEAEGRKISQSTDADDKKAWQCGKQGTIAFSSTIIKVTRYALNDDDLCEKAELYNKYVVKNSKIYGLDENNKEVYLFTVSITGDQLTLSEDGNKDKLFYKKSSNIQPTTPVEKQATVEVTVTGSSLDNVKVEVLRQRQERVFEEVDEGNLVGGKVSLDVKKYIGSELYFVLKNKNTDEEVSERVKITITEGKNVVALVYASKVYTANITVTQNNAPLANQKVYALSGVEFSSFVSMATFAGSVYDTFVQSVEELYKTKATTNAQGVATFENLKSGQYTFVVLTRTAPYYKSVQLNMNGTAQAGAISLSGGNNQGGSTTPIPTPKGKASVLFWLSGPNGEIILDATIEVNGVVKTTNTNGMATFNDMPENTNINYVITTKTCKKVTRGTHRTGNANTINTVRLDTIDPEEAELILQNNSSNPYTVTIGSRNWVVDGKSSIKLSGNLNTSYEVSWKQNSGYLIYPTTGNEEVSPTCSNKTIKVSFP</sequence>
<evidence type="ECO:0000313" key="2">
    <source>
        <dbReference type="EMBL" id="ATA93007.1"/>
    </source>
</evidence>
<dbReference type="Proteomes" id="UP000243753">
    <property type="component" value="Chromosome"/>
</dbReference>
<protein>
    <recommendedName>
        <fullName evidence="1">Lipocalin-like domain-containing protein</fullName>
    </recommendedName>
</protein>
<evidence type="ECO:0000313" key="3">
    <source>
        <dbReference type="Proteomes" id="UP000243753"/>
    </source>
</evidence>
<reference evidence="3" key="1">
    <citation type="submission" date="2017-06" db="EMBL/GenBank/DDBJ databases">
        <title>Capnocytophaga spp. assemblies.</title>
        <authorList>
            <person name="Gulvik C.A."/>
        </authorList>
    </citation>
    <scope>NUCLEOTIDE SEQUENCE [LARGE SCALE GENOMIC DNA]</scope>
    <source>
        <strain evidence="3">H3936</strain>
    </source>
</reference>
<gene>
    <name evidence="2" type="ORF">CGC54_00855</name>
</gene>
<accession>A0AAD0E993</accession>
<dbReference type="EMBL" id="CP022389">
    <property type="protein sequence ID" value="ATA93007.1"/>
    <property type="molecule type" value="Genomic_DNA"/>
</dbReference>
<dbReference type="Pfam" id="PF13648">
    <property type="entry name" value="Lipocalin_4"/>
    <property type="match status" value="1"/>
</dbReference>
<name>A0AAD0E993_9FLAO</name>
<evidence type="ECO:0000259" key="1">
    <source>
        <dbReference type="Pfam" id="PF13648"/>
    </source>
</evidence>
<dbReference type="AlphaFoldDB" id="A0AAD0E993"/>
<proteinExistence type="predicted"/>